<keyword evidence="1" id="KW-0732">Signal</keyword>
<protein>
    <recommendedName>
        <fullName evidence="4">Phosphate ABC transporter substrate-binding protein</fullName>
    </recommendedName>
</protein>
<accession>A0ABV8MQK3</accession>
<feature type="signal peptide" evidence="1">
    <location>
        <begin position="1"/>
        <end position="29"/>
    </location>
</feature>
<keyword evidence="3" id="KW-1185">Reference proteome</keyword>
<reference evidence="3" key="1">
    <citation type="journal article" date="2019" name="Int. J. Syst. Evol. Microbiol.">
        <title>The Global Catalogue of Microorganisms (GCM) 10K type strain sequencing project: providing services to taxonomists for standard genome sequencing and annotation.</title>
        <authorList>
            <consortium name="The Broad Institute Genomics Platform"/>
            <consortium name="The Broad Institute Genome Sequencing Center for Infectious Disease"/>
            <person name="Wu L."/>
            <person name="Ma J."/>
        </authorList>
    </citation>
    <scope>NUCLEOTIDE SEQUENCE [LARGE SCALE GENOMIC DNA]</scope>
    <source>
        <strain evidence="3">LMG 29894</strain>
    </source>
</reference>
<dbReference type="Proteomes" id="UP001595791">
    <property type="component" value="Unassembled WGS sequence"/>
</dbReference>
<dbReference type="SUPFAM" id="SSF53850">
    <property type="entry name" value="Periplasmic binding protein-like II"/>
    <property type="match status" value="1"/>
</dbReference>
<dbReference type="Gene3D" id="3.40.190.10">
    <property type="entry name" value="Periplasmic binding protein-like II"/>
    <property type="match status" value="1"/>
</dbReference>
<proteinExistence type="predicted"/>
<dbReference type="EMBL" id="JBHSBU010000001">
    <property type="protein sequence ID" value="MFC4159277.1"/>
    <property type="molecule type" value="Genomic_DNA"/>
</dbReference>
<evidence type="ECO:0008006" key="4">
    <source>
        <dbReference type="Google" id="ProtNLM"/>
    </source>
</evidence>
<evidence type="ECO:0000256" key="1">
    <source>
        <dbReference type="SAM" id="SignalP"/>
    </source>
</evidence>
<dbReference type="RefSeq" id="WP_378162866.1">
    <property type="nucleotide sequence ID" value="NZ_JBHSBU010000001.1"/>
</dbReference>
<evidence type="ECO:0000313" key="3">
    <source>
        <dbReference type="Proteomes" id="UP001595791"/>
    </source>
</evidence>
<name>A0ABV8MQK3_9NEIS</name>
<gene>
    <name evidence="2" type="ORF">ACFOW7_07900</name>
</gene>
<sequence length="149" mass="16021">MANVSEKRHASRLGLSLLLGLICLAPAWAADWVVVADSKTKVASLSAEQLSNIYLGKIAEVSGSGLVVPLDQVETSQLFSDFHGAVTKKNMNQLSAYWAKMMFNGKGEPPKRVAGSDEVKKLLKGNPAMIGYIEKAKVDGSLKVLYTPD</sequence>
<organism evidence="2 3">
    <name type="scientific">Chitinimonas lacunae</name>
    <dbReference type="NCBI Taxonomy" id="1963018"/>
    <lineage>
        <taxon>Bacteria</taxon>
        <taxon>Pseudomonadati</taxon>
        <taxon>Pseudomonadota</taxon>
        <taxon>Betaproteobacteria</taxon>
        <taxon>Neisseriales</taxon>
        <taxon>Chitinibacteraceae</taxon>
        <taxon>Chitinimonas</taxon>
    </lineage>
</organism>
<feature type="chain" id="PRO_5047145879" description="Phosphate ABC transporter substrate-binding protein" evidence="1">
    <location>
        <begin position="30"/>
        <end position="149"/>
    </location>
</feature>
<comment type="caution">
    <text evidence="2">The sequence shown here is derived from an EMBL/GenBank/DDBJ whole genome shotgun (WGS) entry which is preliminary data.</text>
</comment>
<evidence type="ECO:0000313" key="2">
    <source>
        <dbReference type="EMBL" id="MFC4159277.1"/>
    </source>
</evidence>